<organism evidence="2">
    <name type="scientific">marine sediment metagenome</name>
    <dbReference type="NCBI Taxonomy" id="412755"/>
    <lineage>
        <taxon>unclassified sequences</taxon>
        <taxon>metagenomes</taxon>
        <taxon>ecological metagenomes</taxon>
    </lineage>
</organism>
<feature type="non-terminal residue" evidence="2">
    <location>
        <position position="1"/>
    </location>
</feature>
<protein>
    <recommendedName>
        <fullName evidence="1">VOC domain-containing protein</fullName>
    </recommendedName>
</protein>
<reference evidence="2" key="1">
    <citation type="journal article" date="2014" name="Front. Microbiol.">
        <title>High frequency of phylogenetically diverse reductive dehalogenase-homologous genes in deep subseafloor sedimentary metagenomes.</title>
        <authorList>
            <person name="Kawai M."/>
            <person name="Futagami T."/>
            <person name="Toyoda A."/>
            <person name="Takaki Y."/>
            <person name="Nishi S."/>
            <person name="Hori S."/>
            <person name="Arai W."/>
            <person name="Tsubouchi T."/>
            <person name="Morono Y."/>
            <person name="Uchiyama I."/>
            <person name="Ito T."/>
            <person name="Fujiyama A."/>
            <person name="Inagaki F."/>
            <person name="Takami H."/>
        </authorList>
    </citation>
    <scope>NUCLEOTIDE SEQUENCE</scope>
    <source>
        <strain evidence="2">Expedition CK06-06</strain>
    </source>
</reference>
<name>X1I7A3_9ZZZZ</name>
<dbReference type="EMBL" id="BARU01027966">
    <property type="protein sequence ID" value="GAH65165.1"/>
    <property type="molecule type" value="Genomic_DNA"/>
</dbReference>
<proteinExistence type="predicted"/>
<sequence length="73" mass="8461">LKDSAYQKPEIKPPYCPHLAIETDDMEQAVGRLKERGVPIIRGPLAIEGEVTWVYFADPDNNVLEYIQWFKKE</sequence>
<dbReference type="PROSITE" id="PS51819">
    <property type="entry name" value="VOC"/>
    <property type="match status" value="1"/>
</dbReference>
<dbReference type="InterPro" id="IPR004360">
    <property type="entry name" value="Glyas_Fos-R_dOase_dom"/>
</dbReference>
<comment type="caution">
    <text evidence="2">The sequence shown here is derived from an EMBL/GenBank/DDBJ whole genome shotgun (WGS) entry which is preliminary data.</text>
</comment>
<dbReference type="InterPro" id="IPR037523">
    <property type="entry name" value="VOC_core"/>
</dbReference>
<dbReference type="Pfam" id="PF00903">
    <property type="entry name" value="Glyoxalase"/>
    <property type="match status" value="1"/>
</dbReference>
<dbReference type="AlphaFoldDB" id="X1I7A3"/>
<dbReference type="InterPro" id="IPR029068">
    <property type="entry name" value="Glyas_Bleomycin-R_OHBP_Dase"/>
</dbReference>
<evidence type="ECO:0000313" key="2">
    <source>
        <dbReference type="EMBL" id="GAH65165.1"/>
    </source>
</evidence>
<gene>
    <name evidence="2" type="ORF">S03H2_44697</name>
</gene>
<dbReference type="SUPFAM" id="SSF54593">
    <property type="entry name" value="Glyoxalase/Bleomycin resistance protein/Dihydroxybiphenyl dioxygenase"/>
    <property type="match status" value="1"/>
</dbReference>
<feature type="domain" description="VOC" evidence="1">
    <location>
        <begin position="1"/>
        <end position="69"/>
    </location>
</feature>
<evidence type="ECO:0000259" key="1">
    <source>
        <dbReference type="PROSITE" id="PS51819"/>
    </source>
</evidence>
<dbReference type="Gene3D" id="3.10.180.10">
    <property type="entry name" value="2,3-Dihydroxybiphenyl 1,2-Dioxygenase, domain 1"/>
    <property type="match status" value="1"/>
</dbReference>
<accession>X1I7A3</accession>